<dbReference type="GeneID" id="92661240"/>
<evidence type="ECO:0000313" key="2">
    <source>
        <dbReference type="EMBL" id="MDD2112617.1"/>
    </source>
</evidence>
<dbReference type="Proteomes" id="UP001150678">
    <property type="component" value="Unassembled WGS sequence"/>
</dbReference>
<gene>
    <name evidence="3" type="ORF">NOV18_11095</name>
    <name evidence="1" type="ORF">NP533_22775</name>
    <name evidence="2" type="ORF">NP554_12615</name>
</gene>
<evidence type="ECO:0000313" key="4">
    <source>
        <dbReference type="Proteomes" id="UP001150678"/>
    </source>
</evidence>
<dbReference type="Proteomes" id="UP001058744">
    <property type="component" value="Chromosome"/>
</dbReference>
<dbReference type="RefSeq" id="WP_085619209.1">
    <property type="nucleotide sequence ID" value="NZ_BLJF01000001.1"/>
</dbReference>
<dbReference type="EMBL" id="CP101700">
    <property type="protein sequence ID" value="UUC20992.1"/>
    <property type="molecule type" value="Genomic_DNA"/>
</dbReference>
<accession>A0A9X4HWX2</accession>
<reference evidence="1" key="2">
    <citation type="submission" date="2022-07" db="EMBL/GenBank/DDBJ databases">
        <title>Multi-strain Analysis of Pseudomonas putida Reveals Metabolic and Genetic Diversity.</title>
        <authorList>
            <person name="Monk J.M."/>
        </authorList>
    </citation>
    <scope>NUCLEOTIDE SEQUENCE</scope>
    <source>
        <strain evidence="1">17514</strain>
        <strain evidence="2">17633</strain>
    </source>
</reference>
<dbReference type="AlphaFoldDB" id="A0A9X4HWX2"/>
<protein>
    <submittedName>
        <fullName evidence="1">Uncharacterized protein</fullName>
    </submittedName>
</protein>
<organism evidence="1 4">
    <name type="scientific">Pseudomonas asiatica</name>
    <dbReference type="NCBI Taxonomy" id="2219225"/>
    <lineage>
        <taxon>Bacteria</taxon>
        <taxon>Pseudomonadati</taxon>
        <taxon>Pseudomonadota</taxon>
        <taxon>Gammaproteobacteria</taxon>
        <taxon>Pseudomonadales</taxon>
        <taxon>Pseudomonadaceae</taxon>
        <taxon>Pseudomonas</taxon>
    </lineage>
</organism>
<evidence type="ECO:0000313" key="3">
    <source>
        <dbReference type="EMBL" id="UUC20992.1"/>
    </source>
</evidence>
<sequence>MGDLYSAVRVSCHCAWLSASDIFTLGVRYRHLKHVQFAPGACPGARQQAAMEGLRVFAHTILRALALMYVKPPAIGVSQFSLDKKKHGVHN</sequence>
<name>A0A9X4HWX2_9PSED</name>
<dbReference type="EMBL" id="JANIAN010000038">
    <property type="protein sequence ID" value="MDD2109013.1"/>
    <property type="molecule type" value="Genomic_DNA"/>
</dbReference>
<dbReference type="EMBL" id="JANIAM010000008">
    <property type="protein sequence ID" value="MDD2112617.1"/>
    <property type="molecule type" value="Genomic_DNA"/>
</dbReference>
<reference evidence="3" key="1">
    <citation type="submission" date="2022-07" db="EMBL/GenBank/DDBJ databases">
        <title>Complete genome of MD9.</title>
        <authorList>
            <person name="Cao G."/>
        </authorList>
    </citation>
    <scope>NUCLEOTIDE SEQUENCE</scope>
    <source>
        <strain evidence="3">MD9</strain>
    </source>
</reference>
<dbReference type="Proteomes" id="UP001150728">
    <property type="component" value="Unassembled WGS sequence"/>
</dbReference>
<proteinExistence type="predicted"/>
<evidence type="ECO:0000313" key="1">
    <source>
        <dbReference type="EMBL" id="MDD2109013.1"/>
    </source>
</evidence>